<evidence type="ECO:0000313" key="2">
    <source>
        <dbReference type="Proteomes" id="UP000245754"/>
    </source>
</evidence>
<dbReference type="AlphaFoldDB" id="A0A316EUF8"/>
<sequence>MPREPFTVRERRTRIGDQPIQTTISVETSLMLWWFFGRYSNLCAASSSVSAVCAEFIWKRTTRWMSGAYHAVAV</sequence>
<comment type="caution">
    <text evidence="1">The sequence shown here is derived from an EMBL/GenBank/DDBJ whole genome shotgun (WGS) entry which is preliminary data.</text>
</comment>
<dbReference type="Proteomes" id="UP000245754">
    <property type="component" value="Unassembled WGS sequence"/>
</dbReference>
<organism evidence="1 2">
    <name type="scientific">Cupriavidus plantarum</name>
    <dbReference type="NCBI Taxonomy" id="942865"/>
    <lineage>
        <taxon>Bacteria</taxon>
        <taxon>Pseudomonadati</taxon>
        <taxon>Pseudomonadota</taxon>
        <taxon>Betaproteobacteria</taxon>
        <taxon>Burkholderiales</taxon>
        <taxon>Burkholderiaceae</taxon>
        <taxon>Cupriavidus</taxon>
    </lineage>
</organism>
<keyword evidence="2" id="KW-1185">Reference proteome</keyword>
<accession>A0A316EUF8</accession>
<protein>
    <submittedName>
        <fullName evidence="1">Uncharacterized protein</fullName>
    </submittedName>
</protein>
<reference evidence="1 2" key="1">
    <citation type="submission" date="2018-05" db="EMBL/GenBank/DDBJ databases">
        <title>Genomic Encyclopedia of Type Strains, Phase IV (KMG-V): Genome sequencing to study the core and pangenomes of soil and plant-associated prokaryotes.</title>
        <authorList>
            <person name="Whitman W."/>
        </authorList>
    </citation>
    <scope>NUCLEOTIDE SEQUENCE [LARGE SCALE GENOMIC DNA]</scope>
    <source>
        <strain evidence="1 2">SLV-132</strain>
    </source>
</reference>
<proteinExistence type="predicted"/>
<gene>
    <name evidence="1" type="ORF">C7419_10262</name>
</gene>
<dbReference type="EMBL" id="QGGT01000002">
    <property type="protein sequence ID" value="PWK34789.1"/>
    <property type="molecule type" value="Genomic_DNA"/>
</dbReference>
<name>A0A316EUF8_9BURK</name>
<evidence type="ECO:0000313" key="1">
    <source>
        <dbReference type="EMBL" id="PWK34789.1"/>
    </source>
</evidence>